<dbReference type="InterPro" id="IPR009270">
    <property type="entry name" value="DUF927"/>
</dbReference>
<feature type="compositionally biased region" description="Basic and acidic residues" evidence="1">
    <location>
        <begin position="105"/>
        <end position="121"/>
    </location>
</feature>
<protein>
    <recommendedName>
        <fullName evidence="5">DUF927 domain-containing protein</fullName>
    </recommendedName>
</protein>
<feature type="domain" description="Cch helix turn helix" evidence="3">
    <location>
        <begin position="575"/>
        <end position="682"/>
    </location>
</feature>
<evidence type="ECO:0000259" key="2">
    <source>
        <dbReference type="Pfam" id="PF06048"/>
    </source>
</evidence>
<sequence>MATKRTFGLEIALTGDGIEYTVTKTGMRILVARTGTRKAVTITLKDATVGPLVGDLDSENFRAKLAQAAGEAGVVKKTEAFGEALAAIARRLPEDIRRRATQADAARRGAKEGQHGEELKTKLGGAPIPDRLVEPFLYEVNLDGVWEVQIGEKGEDLPPTQVATAPVVISGRASDIADNTESTKLTFARAGGWRDVVVNRSVVANSREIWRLADQGLPVNSGNAAALVRYLAQFEDSNIGAIPHHETTRQLGWLGEGGKAGFMCGRRLIGSGSGVEFRGADSGEEQIADGFSSAGSLAGWLSTAENLAAFPRVYLAVYGALAPPLLPIISAPNFIVDYSNPTSTGKTTTLRAGASVWGNPDERSPEKMLYSWDATRVWIERAATVLNCLPLILDETKRAKYPKAVSQTLYDVSNGSGRGRGTPRGLARAGSWTTVLLSTGEAPATSFTEDGGTRARTLSLWGSPFGDTGQGTAGLVADLNRGVHQHYGHAGPLLVRHLAENRGEWPGYRELYQEHKRGYLERAKDDGNVMMRLGEYFAALRTTAEIAEDAGAVPAFEDPIDKLWETLRDSAQEADRAKNALEMVMSWAHAHAADFHGRHRTDQDGGPVQPHQGWAGHWEKGDEFKYVGFYPDRLREILRRLDIEYEPTVRAWRDRGWLDVTADRKRNTRTVRMPSGTVRMVAILNEAGS</sequence>
<evidence type="ECO:0008006" key="5">
    <source>
        <dbReference type="Google" id="ProtNLM"/>
    </source>
</evidence>
<dbReference type="InterPro" id="IPR040538">
    <property type="entry name" value="Cch_HTH"/>
</dbReference>
<name>A0A6J4PC28_9ACTN</name>
<evidence type="ECO:0000256" key="1">
    <source>
        <dbReference type="SAM" id="MobiDB-lite"/>
    </source>
</evidence>
<dbReference type="Pfam" id="PF18662">
    <property type="entry name" value="HTH_56"/>
    <property type="match status" value="1"/>
</dbReference>
<organism evidence="4">
    <name type="scientific">uncultured Rubrobacteraceae bacterium</name>
    <dbReference type="NCBI Taxonomy" id="349277"/>
    <lineage>
        <taxon>Bacteria</taxon>
        <taxon>Bacillati</taxon>
        <taxon>Actinomycetota</taxon>
        <taxon>Rubrobacteria</taxon>
        <taxon>Rubrobacterales</taxon>
        <taxon>Rubrobacteraceae</taxon>
        <taxon>environmental samples</taxon>
    </lineage>
</organism>
<feature type="domain" description="DUF927" evidence="2">
    <location>
        <begin position="138"/>
        <end position="430"/>
    </location>
</feature>
<feature type="region of interest" description="Disordered" evidence="1">
    <location>
        <begin position="99"/>
        <end position="124"/>
    </location>
</feature>
<accession>A0A6J4PC28</accession>
<gene>
    <name evidence="4" type="ORF">AVDCRST_MAG55-1244</name>
</gene>
<evidence type="ECO:0000313" key="4">
    <source>
        <dbReference type="EMBL" id="CAA9409945.1"/>
    </source>
</evidence>
<dbReference type="EMBL" id="CADCUZ010000051">
    <property type="protein sequence ID" value="CAA9409945.1"/>
    <property type="molecule type" value="Genomic_DNA"/>
</dbReference>
<reference evidence="4" key="1">
    <citation type="submission" date="2020-02" db="EMBL/GenBank/DDBJ databases">
        <authorList>
            <person name="Meier V. D."/>
        </authorList>
    </citation>
    <scope>NUCLEOTIDE SEQUENCE</scope>
    <source>
        <strain evidence="4">AVDCRST_MAG55</strain>
    </source>
</reference>
<dbReference type="Pfam" id="PF06048">
    <property type="entry name" value="DUF927"/>
    <property type="match status" value="1"/>
</dbReference>
<evidence type="ECO:0000259" key="3">
    <source>
        <dbReference type="Pfam" id="PF18662"/>
    </source>
</evidence>
<dbReference type="AlphaFoldDB" id="A0A6J4PC28"/>
<proteinExistence type="predicted"/>